<evidence type="ECO:0000313" key="2">
    <source>
        <dbReference type="EMBL" id="CAD9291082.1"/>
    </source>
</evidence>
<dbReference type="AlphaFoldDB" id="A0A6U0IAW9"/>
<reference evidence="2" key="1">
    <citation type="submission" date="2021-01" db="EMBL/GenBank/DDBJ databases">
        <authorList>
            <person name="Corre E."/>
            <person name="Pelletier E."/>
            <person name="Niang G."/>
            <person name="Scheremetjew M."/>
            <person name="Finn R."/>
            <person name="Kale V."/>
            <person name="Holt S."/>
            <person name="Cochrane G."/>
            <person name="Meng A."/>
            <person name="Brown T."/>
            <person name="Cohen L."/>
        </authorList>
    </citation>
    <scope>NUCLEOTIDE SEQUENCE</scope>
    <source>
        <strain evidence="2">ATCC 50979</strain>
    </source>
</reference>
<organism evidence="2">
    <name type="scientific">Sexangularia sp. CB-2014</name>
    <dbReference type="NCBI Taxonomy" id="1486929"/>
    <lineage>
        <taxon>Eukaryota</taxon>
        <taxon>Amoebozoa</taxon>
        <taxon>Tubulinea</taxon>
        <taxon>Elardia</taxon>
        <taxon>Arcellinida</taxon>
        <taxon>Arcellinida incertae sedis</taxon>
        <taxon>Sexangularia</taxon>
    </lineage>
</organism>
<protein>
    <submittedName>
        <fullName evidence="2">Uncharacterized protein</fullName>
    </submittedName>
</protein>
<proteinExistence type="predicted"/>
<accession>A0A6U0IAW9</accession>
<evidence type="ECO:0000313" key="3">
    <source>
        <dbReference type="EMBL" id="CAD9291084.1"/>
    </source>
</evidence>
<keyword evidence="1" id="KW-0812">Transmembrane</keyword>
<dbReference type="EMBL" id="HBGL01003988">
    <property type="protein sequence ID" value="CAD9291084.1"/>
    <property type="molecule type" value="Transcribed_RNA"/>
</dbReference>
<feature type="transmembrane region" description="Helical" evidence="1">
    <location>
        <begin position="63"/>
        <end position="86"/>
    </location>
</feature>
<sequence>MPEHEVFSKTSSLPFVVPIGLTLIIYAAVQGIIPPSPMLCVPSPGSTSLLTHWDTSSPACAGFGAFFVVMLAIYVGSAVSVIWSVLQHDDELVKAKKTA</sequence>
<dbReference type="EMBL" id="HBGL01003987">
    <property type="protein sequence ID" value="CAD9291082.1"/>
    <property type="molecule type" value="Transcribed_RNA"/>
</dbReference>
<evidence type="ECO:0000256" key="1">
    <source>
        <dbReference type="SAM" id="Phobius"/>
    </source>
</evidence>
<keyword evidence="1" id="KW-1133">Transmembrane helix</keyword>
<feature type="transmembrane region" description="Helical" evidence="1">
    <location>
        <begin position="12"/>
        <end position="33"/>
    </location>
</feature>
<gene>
    <name evidence="2" type="ORF">SSP0437_LOCUS3069</name>
    <name evidence="3" type="ORF">SSP0437_LOCUS3070</name>
</gene>
<name>A0A6U0IAW9_9EUKA</name>
<keyword evidence="1" id="KW-0472">Membrane</keyword>